<evidence type="ECO:0000256" key="2">
    <source>
        <dbReference type="ARBA" id="ARBA00023315"/>
    </source>
</evidence>
<name>A0ABY5KKR7_9CELL</name>
<keyword evidence="2" id="KW-0012">Acyltransferase</keyword>
<dbReference type="SUPFAM" id="SSF55729">
    <property type="entry name" value="Acyl-CoA N-acyltransferases (Nat)"/>
    <property type="match status" value="1"/>
</dbReference>
<dbReference type="Gene3D" id="3.40.630.30">
    <property type="match status" value="1"/>
</dbReference>
<feature type="compositionally biased region" description="Basic and acidic residues" evidence="3">
    <location>
        <begin position="192"/>
        <end position="206"/>
    </location>
</feature>
<dbReference type="InterPro" id="IPR016181">
    <property type="entry name" value="Acyl_CoA_acyltransferase"/>
</dbReference>
<accession>A0ABY5KKR7</accession>
<feature type="region of interest" description="Disordered" evidence="3">
    <location>
        <begin position="178"/>
        <end position="206"/>
    </location>
</feature>
<dbReference type="PROSITE" id="PS51186">
    <property type="entry name" value="GNAT"/>
    <property type="match status" value="1"/>
</dbReference>
<sequence>MDAPDDLLLRPVTPDDVPALTRLLHDAYAELAAQGLNFTGASQDEVTTASRSLRVGASWVLAEPGGRLVGTVAASSPPGRGIKALTDLALEPDRVWLNQLAVHPDVRRRGLATLLWRTVREWSLEHGMRSVGLDTAVPAVALRDLYRRWGFVEADTVQWPGKTYRSVVMVHDLTRSGARGSTGAVVGGRRVPGREVSDAGRDPHPR</sequence>
<dbReference type="Pfam" id="PF00583">
    <property type="entry name" value="Acetyltransf_1"/>
    <property type="match status" value="1"/>
</dbReference>
<dbReference type="EMBL" id="CP101987">
    <property type="protein sequence ID" value="UUI71102.1"/>
    <property type="molecule type" value="Genomic_DNA"/>
</dbReference>
<gene>
    <name evidence="5" type="ORF">NP048_15090</name>
</gene>
<reference evidence="5 6" key="1">
    <citation type="submission" date="2022-07" db="EMBL/GenBank/DDBJ databases">
        <title>Novel species in genus cellulomonas.</title>
        <authorList>
            <person name="Ye L."/>
        </authorList>
    </citation>
    <scope>NUCLEOTIDE SEQUENCE [LARGE SCALE GENOMIC DNA]</scope>
    <source>
        <strain evidence="6">zg-B89</strain>
    </source>
</reference>
<evidence type="ECO:0000256" key="3">
    <source>
        <dbReference type="SAM" id="MobiDB-lite"/>
    </source>
</evidence>
<evidence type="ECO:0000259" key="4">
    <source>
        <dbReference type="PROSITE" id="PS51186"/>
    </source>
</evidence>
<dbReference type="CDD" id="cd04301">
    <property type="entry name" value="NAT_SF"/>
    <property type="match status" value="1"/>
</dbReference>
<dbReference type="PANTHER" id="PTHR43877">
    <property type="entry name" value="AMINOALKYLPHOSPHONATE N-ACETYLTRANSFERASE-RELATED-RELATED"/>
    <property type="match status" value="1"/>
</dbReference>
<keyword evidence="6" id="KW-1185">Reference proteome</keyword>
<feature type="domain" description="N-acetyltransferase" evidence="4">
    <location>
        <begin position="7"/>
        <end position="174"/>
    </location>
</feature>
<evidence type="ECO:0000313" key="5">
    <source>
        <dbReference type="EMBL" id="UUI71102.1"/>
    </source>
</evidence>
<protein>
    <submittedName>
        <fullName evidence="5">GNAT family N-acetyltransferase</fullName>
    </submittedName>
</protein>
<dbReference type="InterPro" id="IPR050832">
    <property type="entry name" value="Bact_Acetyltransf"/>
</dbReference>
<dbReference type="Proteomes" id="UP001316384">
    <property type="component" value="Chromosome"/>
</dbReference>
<dbReference type="RefSeq" id="WP_227576439.1">
    <property type="nucleotide sequence ID" value="NZ_CP101987.1"/>
</dbReference>
<organism evidence="5 6">
    <name type="scientific">Cellulomonas xiejunii</name>
    <dbReference type="NCBI Taxonomy" id="2968083"/>
    <lineage>
        <taxon>Bacteria</taxon>
        <taxon>Bacillati</taxon>
        <taxon>Actinomycetota</taxon>
        <taxon>Actinomycetes</taxon>
        <taxon>Micrococcales</taxon>
        <taxon>Cellulomonadaceae</taxon>
        <taxon>Cellulomonas</taxon>
    </lineage>
</organism>
<keyword evidence="1" id="KW-0808">Transferase</keyword>
<dbReference type="InterPro" id="IPR000182">
    <property type="entry name" value="GNAT_dom"/>
</dbReference>
<proteinExistence type="predicted"/>
<evidence type="ECO:0000313" key="6">
    <source>
        <dbReference type="Proteomes" id="UP001316384"/>
    </source>
</evidence>
<evidence type="ECO:0000256" key="1">
    <source>
        <dbReference type="ARBA" id="ARBA00022679"/>
    </source>
</evidence>